<organism evidence="2 3">
    <name type="scientific">Dissostichus mawsoni</name>
    <name type="common">Antarctic cod</name>
    <dbReference type="NCBI Taxonomy" id="36200"/>
    <lineage>
        <taxon>Eukaryota</taxon>
        <taxon>Metazoa</taxon>
        <taxon>Chordata</taxon>
        <taxon>Craniata</taxon>
        <taxon>Vertebrata</taxon>
        <taxon>Euteleostomi</taxon>
        <taxon>Actinopterygii</taxon>
        <taxon>Neopterygii</taxon>
        <taxon>Teleostei</taxon>
        <taxon>Neoteleostei</taxon>
        <taxon>Acanthomorphata</taxon>
        <taxon>Eupercaria</taxon>
        <taxon>Perciformes</taxon>
        <taxon>Notothenioidei</taxon>
        <taxon>Nototheniidae</taxon>
        <taxon>Dissostichus</taxon>
    </lineage>
</organism>
<sequence length="173" mass="19808">MTWTMTGGAVERRRRRRWWWWWRRRRRRRRRSFTVPMGAMPMPMPMPMHMPMPSAFNYPTPKGAEPFNPIGTYNNFQHPMGGGQHPMGGGPPPQLPTCPPTYESIDDLNDKPFPSQAVGPGPSSQMFDNNSLPELPSVPDTLPSASFGKNTTSSDDIDFDDLTRRFEELKKKT</sequence>
<feature type="compositionally biased region" description="Polar residues" evidence="1">
    <location>
        <begin position="122"/>
        <end position="132"/>
    </location>
</feature>
<feature type="compositionally biased region" description="Pro residues" evidence="1">
    <location>
        <begin position="89"/>
        <end position="99"/>
    </location>
</feature>
<dbReference type="Proteomes" id="UP000518266">
    <property type="component" value="Unassembled WGS sequence"/>
</dbReference>
<keyword evidence="3" id="KW-1185">Reference proteome</keyword>
<name>A0A7J5X6V5_DISMA</name>
<gene>
    <name evidence="2" type="ORF">F7725_026395</name>
</gene>
<evidence type="ECO:0000256" key="1">
    <source>
        <dbReference type="SAM" id="MobiDB-lite"/>
    </source>
</evidence>
<reference evidence="2 3" key="1">
    <citation type="submission" date="2020-03" db="EMBL/GenBank/DDBJ databases">
        <title>Dissostichus mawsoni Genome sequencing and assembly.</title>
        <authorList>
            <person name="Park H."/>
        </authorList>
    </citation>
    <scope>NUCLEOTIDE SEQUENCE [LARGE SCALE GENOMIC DNA]</scope>
    <source>
        <strain evidence="2">DM0001</strain>
        <tissue evidence="2">Muscle</tissue>
    </source>
</reference>
<comment type="caution">
    <text evidence="2">The sequence shown here is derived from an EMBL/GenBank/DDBJ whole genome shotgun (WGS) entry which is preliminary data.</text>
</comment>
<feature type="region of interest" description="Disordered" evidence="1">
    <location>
        <begin position="75"/>
        <end position="157"/>
    </location>
</feature>
<evidence type="ECO:0000313" key="3">
    <source>
        <dbReference type="Proteomes" id="UP000518266"/>
    </source>
</evidence>
<feature type="compositionally biased region" description="Polar residues" evidence="1">
    <location>
        <begin position="143"/>
        <end position="154"/>
    </location>
</feature>
<dbReference type="OrthoDB" id="29853at2759"/>
<protein>
    <submittedName>
        <fullName evidence="2">Uncharacterized protein</fullName>
    </submittedName>
</protein>
<proteinExistence type="predicted"/>
<dbReference type="EMBL" id="JAAKFY010000027">
    <property type="protein sequence ID" value="KAF3832730.1"/>
    <property type="molecule type" value="Genomic_DNA"/>
</dbReference>
<evidence type="ECO:0000313" key="2">
    <source>
        <dbReference type="EMBL" id="KAF3832730.1"/>
    </source>
</evidence>
<dbReference type="AlphaFoldDB" id="A0A7J5X6V5"/>
<accession>A0A7J5X6V5</accession>